<dbReference type="EMBL" id="NMUH01000178">
    <property type="protein sequence ID" value="MQL73725.1"/>
    <property type="molecule type" value="Genomic_DNA"/>
</dbReference>
<reference evidence="1" key="1">
    <citation type="submission" date="2017-07" db="EMBL/GenBank/DDBJ databases">
        <title>Taro Niue Genome Assembly and Annotation.</title>
        <authorList>
            <person name="Atibalentja N."/>
            <person name="Keating K."/>
            <person name="Fields C.J."/>
        </authorList>
    </citation>
    <scope>NUCLEOTIDE SEQUENCE</scope>
    <source>
        <strain evidence="1">Niue_2</strain>
        <tissue evidence="1">Leaf</tissue>
    </source>
</reference>
<gene>
    <name evidence="1" type="ORF">Taro_006087</name>
</gene>
<keyword evidence="2" id="KW-1185">Reference proteome</keyword>
<evidence type="ECO:0000313" key="2">
    <source>
        <dbReference type="Proteomes" id="UP000652761"/>
    </source>
</evidence>
<proteinExistence type="predicted"/>
<protein>
    <submittedName>
        <fullName evidence="1">Uncharacterized protein</fullName>
    </submittedName>
</protein>
<dbReference type="AlphaFoldDB" id="A0A843TRN6"/>
<comment type="caution">
    <text evidence="1">The sequence shown here is derived from an EMBL/GenBank/DDBJ whole genome shotgun (WGS) entry which is preliminary data.</text>
</comment>
<dbReference type="Proteomes" id="UP000652761">
    <property type="component" value="Unassembled WGS sequence"/>
</dbReference>
<sequence length="152" mass="16999">MMVGLLDHQGMLVIVHFPRKDLGTGSGVAHSPLLGLPRPWHAMRQPELEQLNIDSGLELVLFALCTRGNLCSLVVWHKFQYLSAKQSYRVNDLDGQAVLTTRDDGQDSISKMKSAEEALEEMQKPRICSLARGFCPMSSAVAIHQRPRLRSF</sequence>
<accession>A0A843TRN6</accession>
<organism evidence="1 2">
    <name type="scientific">Colocasia esculenta</name>
    <name type="common">Wild taro</name>
    <name type="synonym">Arum esculentum</name>
    <dbReference type="NCBI Taxonomy" id="4460"/>
    <lineage>
        <taxon>Eukaryota</taxon>
        <taxon>Viridiplantae</taxon>
        <taxon>Streptophyta</taxon>
        <taxon>Embryophyta</taxon>
        <taxon>Tracheophyta</taxon>
        <taxon>Spermatophyta</taxon>
        <taxon>Magnoliopsida</taxon>
        <taxon>Liliopsida</taxon>
        <taxon>Araceae</taxon>
        <taxon>Aroideae</taxon>
        <taxon>Colocasieae</taxon>
        <taxon>Colocasia</taxon>
    </lineage>
</organism>
<evidence type="ECO:0000313" key="1">
    <source>
        <dbReference type="EMBL" id="MQL73725.1"/>
    </source>
</evidence>
<name>A0A843TRN6_COLES</name>